<dbReference type="Proteomes" id="UP001285352">
    <property type="component" value="Unassembled WGS sequence"/>
</dbReference>
<name>A0ABU4V146_9PSEU</name>
<dbReference type="RefSeq" id="WP_319977609.1">
    <property type="nucleotide sequence ID" value="NZ_JAXAVU010000010.1"/>
</dbReference>
<feature type="transmembrane region" description="Helical" evidence="1">
    <location>
        <begin position="124"/>
        <end position="143"/>
    </location>
</feature>
<accession>A0ABU4V146</accession>
<keyword evidence="1" id="KW-0472">Membrane</keyword>
<evidence type="ECO:0000313" key="2">
    <source>
        <dbReference type="EMBL" id="MDX8145476.1"/>
    </source>
</evidence>
<keyword evidence="1" id="KW-1133">Transmembrane helix</keyword>
<reference evidence="2 3" key="1">
    <citation type="submission" date="2023-11" db="EMBL/GenBank/DDBJ databases">
        <title>Lentzea sokolovensis, sp. nov., Lentzea kristufkii, sp. nov., and Lentzea miocenensis, sp. nov., rare actinobacteria from Sokolov Coal Basin, Miocene lacustrine sediment, Czech Republic.</title>
        <authorList>
            <person name="Lara A."/>
            <person name="Kotroba L."/>
            <person name="Nouioui I."/>
            <person name="Neumann-Schaal M."/>
            <person name="Mast Y."/>
            <person name="Chronakova A."/>
        </authorList>
    </citation>
    <scope>NUCLEOTIDE SEQUENCE [LARGE SCALE GENOMIC DNA]</scope>
    <source>
        <strain evidence="2 3">BCCO 10_0061</strain>
    </source>
</reference>
<sequence>MSKPEEPESLEFTPSSVDEAAARAEIERHAESLRHSVDEAVGHPLDNLINAWADKWVADVEAEHALYLARAEAPLGTANTRLNELDVARQRDSRRLDETDQARSAAVSALGEEKPLLGGRPKSIYLHLIALVFAAAADVAAFIQVVNLLGRQRQWVTVLLVIGFTSLVIYLAHLAGTLAKDRRWKSATACLVVWATMGLLAAWVRLIAPPPASAKVQVSLDPVATSSSSGNTEFAFAGAALFLALYLGSGLAAGFGAYLTHHAGRSAFIAAIAAYRGAVRKVRAIEREHGAARTTWQAQISARDAAAKVLVAQKARRLALAEELKQYTRVLLAGKARDPSVTDAILAEDKRPYDYSTNGSSGRHA</sequence>
<feature type="transmembrane region" description="Helical" evidence="1">
    <location>
        <begin position="187"/>
        <end position="208"/>
    </location>
</feature>
<keyword evidence="3" id="KW-1185">Reference proteome</keyword>
<evidence type="ECO:0000256" key="1">
    <source>
        <dbReference type="SAM" id="Phobius"/>
    </source>
</evidence>
<feature type="transmembrane region" description="Helical" evidence="1">
    <location>
        <begin position="234"/>
        <end position="259"/>
    </location>
</feature>
<evidence type="ECO:0000313" key="3">
    <source>
        <dbReference type="Proteomes" id="UP001285352"/>
    </source>
</evidence>
<gene>
    <name evidence="2" type="ORF">SK854_25425</name>
</gene>
<dbReference type="EMBL" id="JAXAVU010000010">
    <property type="protein sequence ID" value="MDX8145476.1"/>
    <property type="molecule type" value="Genomic_DNA"/>
</dbReference>
<comment type="caution">
    <text evidence="2">The sequence shown here is derived from an EMBL/GenBank/DDBJ whole genome shotgun (WGS) entry which is preliminary data.</text>
</comment>
<keyword evidence="1" id="KW-0812">Transmembrane</keyword>
<proteinExistence type="predicted"/>
<reference evidence="2 3" key="2">
    <citation type="submission" date="2023-11" db="EMBL/GenBank/DDBJ databases">
        <authorList>
            <person name="Lara A.C."/>
            <person name="Chronakova A."/>
        </authorList>
    </citation>
    <scope>NUCLEOTIDE SEQUENCE [LARGE SCALE GENOMIC DNA]</scope>
    <source>
        <strain evidence="2 3">BCCO 10_0061</strain>
    </source>
</reference>
<organism evidence="2 3">
    <name type="scientific">Lentzea sokolovensis</name>
    <dbReference type="NCBI Taxonomy" id="3095429"/>
    <lineage>
        <taxon>Bacteria</taxon>
        <taxon>Bacillati</taxon>
        <taxon>Actinomycetota</taxon>
        <taxon>Actinomycetes</taxon>
        <taxon>Pseudonocardiales</taxon>
        <taxon>Pseudonocardiaceae</taxon>
        <taxon>Lentzea</taxon>
    </lineage>
</organism>
<protein>
    <submittedName>
        <fullName evidence="2">Uncharacterized protein</fullName>
    </submittedName>
</protein>
<feature type="transmembrane region" description="Helical" evidence="1">
    <location>
        <begin position="155"/>
        <end position="175"/>
    </location>
</feature>